<reference evidence="11" key="1">
    <citation type="submission" date="2020-01" db="EMBL/GenBank/DDBJ databases">
        <title>Genome sequence of Kobresia littledalei, the first chromosome-level genome in the family Cyperaceae.</title>
        <authorList>
            <person name="Qu G."/>
        </authorList>
    </citation>
    <scope>NUCLEOTIDE SEQUENCE</scope>
    <source>
        <strain evidence="11">C.B.Clarke</strain>
        <tissue evidence="11">Leaf</tissue>
    </source>
</reference>
<feature type="transmembrane region" description="Helical" evidence="8">
    <location>
        <begin position="162"/>
        <end position="183"/>
    </location>
</feature>
<dbReference type="Pfam" id="PF04535">
    <property type="entry name" value="CASP_dom"/>
    <property type="match status" value="1"/>
</dbReference>
<keyword evidence="7 8" id="KW-0472">Membrane</keyword>
<comment type="similarity">
    <text evidence="2 8">Belongs to the Casparian strip membrane proteins (CASP) family.</text>
</comment>
<dbReference type="OrthoDB" id="772477at2759"/>
<dbReference type="NCBIfam" id="TIGR01569">
    <property type="entry name" value="A_tha_TIGR01569"/>
    <property type="match status" value="1"/>
</dbReference>
<keyword evidence="4 8" id="KW-1003">Cell membrane</keyword>
<sequence>MEAQTRNETGEVHGDPGTTRSYNSNYPQLARSSKGVLVNCILRLVAVLLTLISAIVLGVAKETMDIGIIKSTQFAAYVYFIIANVIVLLYSIASLVLSLANRRFSGRIAMHLSIGDLIMVVLLFSCNGAAAAVSILSDNGQQNTGWNQICSVLTKFCGSVKASIVLSMFAGLVYFLLVAFALVGNQK</sequence>
<feature type="transmembrane region" description="Helical" evidence="8">
    <location>
        <begin position="36"/>
        <end position="57"/>
    </location>
</feature>
<evidence type="ECO:0000256" key="6">
    <source>
        <dbReference type="ARBA" id="ARBA00022989"/>
    </source>
</evidence>
<keyword evidence="12" id="KW-1185">Reference proteome</keyword>
<evidence type="ECO:0000259" key="10">
    <source>
        <dbReference type="Pfam" id="PF04535"/>
    </source>
</evidence>
<protein>
    <recommendedName>
        <fullName evidence="8">CASP-like protein</fullName>
    </recommendedName>
</protein>
<comment type="subcellular location">
    <subcellularLocation>
        <location evidence="1 8">Cell membrane</location>
        <topology evidence="1 8">Multi-pass membrane protein</topology>
    </subcellularLocation>
</comment>
<dbReference type="Proteomes" id="UP000623129">
    <property type="component" value="Unassembled WGS sequence"/>
</dbReference>
<dbReference type="PANTHER" id="PTHR36488:SF8">
    <property type="entry name" value="CASP-LIKE PROTEIN 1U1"/>
    <property type="match status" value="1"/>
</dbReference>
<keyword evidence="5 8" id="KW-0812">Transmembrane</keyword>
<proteinExistence type="inferred from homology"/>
<dbReference type="PANTHER" id="PTHR36488">
    <property type="entry name" value="CASP-LIKE PROTEIN 1U1"/>
    <property type="match status" value="1"/>
</dbReference>
<comment type="caution">
    <text evidence="11">The sequence shown here is derived from an EMBL/GenBank/DDBJ whole genome shotgun (WGS) entry which is preliminary data.</text>
</comment>
<evidence type="ECO:0000256" key="7">
    <source>
        <dbReference type="ARBA" id="ARBA00023136"/>
    </source>
</evidence>
<dbReference type="GO" id="GO:0005886">
    <property type="term" value="C:plasma membrane"/>
    <property type="evidence" value="ECO:0007669"/>
    <property type="project" value="UniProtKB-SubCell"/>
</dbReference>
<gene>
    <name evidence="11" type="ORF">FCM35_KLT03634</name>
</gene>
<evidence type="ECO:0000256" key="5">
    <source>
        <dbReference type="ARBA" id="ARBA00022692"/>
    </source>
</evidence>
<accession>A0A833QPN8</accession>
<feature type="transmembrane region" description="Helical" evidence="8">
    <location>
        <begin position="112"/>
        <end position="136"/>
    </location>
</feature>
<keyword evidence="6 8" id="KW-1133">Transmembrane helix</keyword>
<evidence type="ECO:0000256" key="2">
    <source>
        <dbReference type="ARBA" id="ARBA00007651"/>
    </source>
</evidence>
<organism evidence="11 12">
    <name type="scientific">Carex littledalei</name>
    <dbReference type="NCBI Taxonomy" id="544730"/>
    <lineage>
        <taxon>Eukaryota</taxon>
        <taxon>Viridiplantae</taxon>
        <taxon>Streptophyta</taxon>
        <taxon>Embryophyta</taxon>
        <taxon>Tracheophyta</taxon>
        <taxon>Spermatophyta</taxon>
        <taxon>Magnoliopsida</taxon>
        <taxon>Liliopsida</taxon>
        <taxon>Poales</taxon>
        <taxon>Cyperaceae</taxon>
        <taxon>Cyperoideae</taxon>
        <taxon>Cariceae</taxon>
        <taxon>Carex</taxon>
        <taxon>Carex subgen. Euthyceras</taxon>
    </lineage>
</organism>
<evidence type="ECO:0000256" key="1">
    <source>
        <dbReference type="ARBA" id="ARBA00004651"/>
    </source>
</evidence>
<evidence type="ECO:0000256" key="4">
    <source>
        <dbReference type="ARBA" id="ARBA00022475"/>
    </source>
</evidence>
<evidence type="ECO:0000256" key="8">
    <source>
        <dbReference type="RuleBase" id="RU361233"/>
    </source>
</evidence>
<evidence type="ECO:0000313" key="11">
    <source>
        <dbReference type="EMBL" id="KAF3330280.1"/>
    </source>
</evidence>
<dbReference type="InterPro" id="IPR044173">
    <property type="entry name" value="CASPL"/>
</dbReference>
<feature type="domain" description="Casparian strip membrane protein" evidence="10">
    <location>
        <begin position="34"/>
        <end position="171"/>
    </location>
</feature>
<evidence type="ECO:0000256" key="3">
    <source>
        <dbReference type="ARBA" id="ARBA00011489"/>
    </source>
</evidence>
<dbReference type="InterPro" id="IPR006702">
    <property type="entry name" value="CASP_dom"/>
</dbReference>
<feature type="region of interest" description="Disordered" evidence="9">
    <location>
        <begin position="1"/>
        <end position="23"/>
    </location>
</feature>
<dbReference type="EMBL" id="SWLB01000013">
    <property type="protein sequence ID" value="KAF3330280.1"/>
    <property type="molecule type" value="Genomic_DNA"/>
</dbReference>
<dbReference type="InterPro" id="IPR006459">
    <property type="entry name" value="CASP/CASPL"/>
</dbReference>
<feature type="transmembrane region" description="Helical" evidence="8">
    <location>
        <begin position="77"/>
        <end position="100"/>
    </location>
</feature>
<evidence type="ECO:0000313" key="12">
    <source>
        <dbReference type="Proteomes" id="UP000623129"/>
    </source>
</evidence>
<dbReference type="AlphaFoldDB" id="A0A833QPN8"/>
<evidence type="ECO:0000256" key="9">
    <source>
        <dbReference type="SAM" id="MobiDB-lite"/>
    </source>
</evidence>
<comment type="subunit">
    <text evidence="3 8">Homodimer and heterodimers.</text>
</comment>
<name>A0A833QPN8_9POAL</name>